<gene>
    <name evidence="3" type="ORF">BDQ12DRAFT_737610</name>
</gene>
<reference evidence="3 4" key="1">
    <citation type="journal article" date="2019" name="Nat. Ecol. Evol.">
        <title>Megaphylogeny resolves global patterns of mushroom evolution.</title>
        <authorList>
            <person name="Varga T."/>
            <person name="Krizsan K."/>
            <person name="Foldi C."/>
            <person name="Dima B."/>
            <person name="Sanchez-Garcia M."/>
            <person name="Sanchez-Ramirez S."/>
            <person name="Szollosi G.J."/>
            <person name="Szarkandi J.G."/>
            <person name="Papp V."/>
            <person name="Albert L."/>
            <person name="Andreopoulos W."/>
            <person name="Angelini C."/>
            <person name="Antonin V."/>
            <person name="Barry K.W."/>
            <person name="Bougher N.L."/>
            <person name="Buchanan P."/>
            <person name="Buyck B."/>
            <person name="Bense V."/>
            <person name="Catcheside P."/>
            <person name="Chovatia M."/>
            <person name="Cooper J."/>
            <person name="Damon W."/>
            <person name="Desjardin D."/>
            <person name="Finy P."/>
            <person name="Geml J."/>
            <person name="Haridas S."/>
            <person name="Hughes K."/>
            <person name="Justo A."/>
            <person name="Karasinski D."/>
            <person name="Kautmanova I."/>
            <person name="Kiss B."/>
            <person name="Kocsube S."/>
            <person name="Kotiranta H."/>
            <person name="LaButti K.M."/>
            <person name="Lechner B.E."/>
            <person name="Liimatainen K."/>
            <person name="Lipzen A."/>
            <person name="Lukacs Z."/>
            <person name="Mihaltcheva S."/>
            <person name="Morgado L.N."/>
            <person name="Niskanen T."/>
            <person name="Noordeloos M.E."/>
            <person name="Ohm R.A."/>
            <person name="Ortiz-Santana B."/>
            <person name="Ovrebo C."/>
            <person name="Racz N."/>
            <person name="Riley R."/>
            <person name="Savchenko A."/>
            <person name="Shiryaev A."/>
            <person name="Soop K."/>
            <person name="Spirin V."/>
            <person name="Szebenyi C."/>
            <person name="Tomsovsky M."/>
            <person name="Tulloss R.E."/>
            <person name="Uehling J."/>
            <person name="Grigoriev I.V."/>
            <person name="Vagvolgyi C."/>
            <person name="Papp T."/>
            <person name="Martin F.M."/>
            <person name="Miettinen O."/>
            <person name="Hibbett D.S."/>
            <person name="Nagy L.G."/>
        </authorList>
    </citation>
    <scope>NUCLEOTIDE SEQUENCE [LARGE SCALE GENOMIC DNA]</scope>
    <source>
        <strain evidence="3 4">CBS 166.37</strain>
    </source>
</reference>
<dbReference type="OrthoDB" id="2792702at2759"/>
<feature type="transmembrane region" description="Helical" evidence="1">
    <location>
        <begin position="20"/>
        <end position="43"/>
    </location>
</feature>
<feature type="transmembrane region" description="Helical" evidence="1">
    <location>
        <begin position="213"/>
        <end position="232"/>
    </location>
</feature>
<feature type="transmembrane region" description="Helical" evidence="1">
    <location>
        <begin position="127"/>
        <end position="152"/>
    </location>
</feature>
<feature type="transmembrane region" description="Helical" evidence="1">
    <location>
        <begin position="55"/>
        <end position="79"/>
    </location>
</feature>
<feature type="domain" description="DUF6534" evidence="2">
    <location>
        <begin position="177"/>
        <end position="264"/>
    </location>
</feature>
<dbReference type="EMBL" id="ML213622">
    <property type="protein sequence ID" value="TFK35301.1"/>
    <property type="molecule type" value="Genomic_DNA"/>
</dbReference>
<evidence type="ECO:0000259" key="2">
    <source>
        <dbReference type="Pfam" id="PF20152"/>
    </source>
</evidence>
<dbReference type="Pfam" id="PF20152">
    <property type="entry name" value="DUF6534"/>
    <property type="match status" value="1"/>
</dbReference>
<feature type="transmembrane region" description="Helical" evidence="1">
    <location>
        <begin position="172"/>
        <end position="192"/>
    </location>
</feature>
<evidence type="ECO:0000313" key="4">
    <source>
        <dbReference type="Proteomes" id="UP000308652"/>
    </source>
</evidence>
<dbReference type="AlphaFoldDB" id="A0A5C3M2N6"/>
<dbReference type="PANTHER" id="PTHR40465:SF1">
    <property type="entry name" value="DUF6534 DOMAIN-CONTAINING PROTEIN"/>
    <property type="match status" value="1"/>
</dbReference>
<name>A0A5C3M2N6_9AGAR</name>
<feature type="transmembrane region" description="Helical" evidence="1">
    <location>
        <begin position="99"/>
        <end position="120"/>
    </location>
</feature>
<accession>A0A5C3M2N6</accession>
<evidence type="ECO:0000313" key="3">
    <source>
        <dbReference type="EMBL" id="TFK35301.1"/>
    </source>
</evidence>
<protein>
    <recommendedName>
        <fullName evidence="2">DUF6534 domain-containing protein</fullName>
    </recommendedName>
</protein>
<evidence type="ECO:0000256" key="1">
    <source>
        <dbReference type="SAM" id="Phobius"/>
    </source>
</evidence>
<keyword evidence="1" id="KW-0812">Transmembrane</keyword>
<feature type="transmembrane region" description="Helical" evidence="1">
    <location>
        <begin position="238"/>
        <end position="259"/>
    </location>
</feature>
<dbReference type="InterPro" id="IPR045339">
    <property type="entry name" value="DUF6534"/>
</dbReference>
<sequence>MNSDMDPSWEGIDMTGVLGPLYWGTVASLILSGITIVQAYMYFPSKDRLLVQATAAMMILLDLISTGLVAEGIYSYVIPNFGSIVPLNSLTPVLAGECGIGACIVLLSQLYFVWQIYIVTSKGSMKYLIPGVVIFFAVIGFVTGIGCAVVMVKEKHHILMNRSRMFNIFAGLTKSCAAVADILATAALCFHLGSSRNGIKATDNMLKYLIQLVIQRGLLVAIIQTVVVVLFFGTESRLYWIAVHVNVTRLYANTFFAMLNGRNHLKKRNTFVTMNSITFAESGAIGSKHTRFMSSTHPDNDQNLDESKNVAIVNIDKTVTVSDI</sequence>
<proteinExistence type="predicted"/>
<dbReference type="PANTHER" id="PTHR40465">
    <property type="entry name" value="CHROMOSOME 1, WHOLE GENOME SHOTGUN SEQUENCE"/>
    <property type="match status" value="1"/>
</dbReference>
<keyword evidence="1" id="KW-1133">Transmembrane helix</keyword>
<dbReference type="Proteomes" id="UP000308652">
    <property type="component" value="Unassembled WGS sequence"/>
</dbReference>
<keyword evidence="1" id="KW-0472">Membrane</keyword>
<keyword evidence="4" id="KW-1185">Reference proteome</keyword>
<organism evidence="3 4">
    <name type="scientific">Crucibulum laeve</name>
    <dbReference type="NCBI Taxonomy" id="68775"/>
    <lineage>
        <taxon>Eukaryota</taxon>
        <taxon>Fungi</taxon>
        <taxon>Dikarya</taxon>
        <taxon>Basidiomycota</taxon>
        <taxon>Agaricomycotina</taxon>
        <taxon>Agaricomycetes</taxon>
        <taxon>Agaricomycetidae</taxon>
        <taxon>Agaricales</taxon>
        <taxon>Agaricineae</taxon>
        <taxon>Nidulariaceae</taxon>
        <taxon>Crucibulum</taxon>
    </lineage>
</organism>